<comment type="caution">
    <text evidence="1">The sequence shown here is derived from an EMBL/GenBank/DDBJ whole genome shotgun (WGS) entry which is preliminary data.</text>
</comment>
<sequence>MILRRNEFETEASLPPHQCAKTGRQQIEDQIISVVITPNLFNEDVPAVEVNQALKNCEAMSAP</sequence>
<dbReference type="AlphaFoldDB" id="A0ABD0RIE2"/>
<accession>A0ABD0RIE2</accession>
<protein>
    <submittedName>
        <fullName evidence="1">Uncharacterized protein</fullName>
    </submittedName>
</protein>
<dbReference type="EMBL" id="JAMKFB020000003">
    <property type="protein sequence ID" value="KAL0198148.1"/>
    <property type="molecule type" value="Genomic_DNA"/>
</dbReference>
<dbReference type="Proteomes" id="UP001529510">
    <property type="component" value="Unassembled WGS sequence"/>
</dbReference>
<evidence type="ECO:0000313" key="1">
    <source>
        <dbReference type="EMBL" id="KAL0198148.1"/>
    </source>
</evidence>
<organism evidence="1 2">
    <name type="scientific">Cirrhinus mrigala</name>
    <name type="common">Mrigala</name>
    <dbReference type="NCBI Taxonomy" id="683832"/>
    <lineage>
        <taxon>Eukaryota</taxon>
        <taxon>Metazoa</taxon>
        <taxon>Chordata</taxon>
        <taxon>Craniata</taxon>
        <taxon>Vertebrata</taxon>
        <taxon>Euteleostomi</taxon>
        <taxon>Actinopterygii</taxon>
        <taxon>Neopterygii</taxon>
        <taxon>Teleostei</taxon>
        <taxon>Ostariophysi</taxon>
        <taxon>Cypriniformes</taxon>
        <taxon>Cyprinidae</taxon>
        <taxon>Labeoninae</taxon>
        <taxon>Labeonini</taxon>
        <taxon>Cirrhinus</taxon>
    </lineage>
</organism>
<evidence type="ECO:0000313" key="2">
    <source>
        <dbReference type="Proteomes" id="UP001529510"/>
    </source>
</evidence>
<proteinExistence type="predicted"/>
<keyword evidence="2" id="KW-1185">Reference proteome</keyword>
<reference evidence="1 2" key="1">
    <citation type="submission" date="2024-05" db="EMBL/GenBank/DDBJ databases">
        <title>Genome sequencing and assembly of Indian major carp, Cirrhinus mrigala (Hamilton, 1822).</title>
        <authorList>
            <person name="Mohindra V."/>
            <person name="Chowdhury L.M."/>
            <person name="Lal K."/>
            <person name="Jena J.K."/>
        </authorList>
    </citation>
    <scope>NUCLEOTIDE SEQUENCE [LARGE SCALE GENOMIC DNA]</scope>
    <source>
        <strain evidence="1">CM1030</strain>
        <tissue evidence="1">Blood</tissue>
    </source>
</reference>
<gene>
    <name evidence="1" type="ORF">M9458_006688</name>
</gene>
<feature type="non-terminal residue" evidence="1">
    <location>
        <position position="63"/>
    </location>
</feature>
<name>A0ABD0RIE2_CIRMR</name>